<organism evidence="3 4">
    <name type="scientific">Cyclostephanos tholiformis</name>
    <dbReference type="NCBI Taxonomy" id="382380"/>
    <lineage>
        <taxon>Eukaryota</taxon>
        <taxon>Sar</taxon>
        <taxon>Stramenopiles</taxon>
        <taxon>Ochrophyta</taxon>
        <taxon>Bacillariophyta</taxon>
        <taxon>Coscinodiscophyceae</taxon>
        <taxon>Thalassiosirophycidae</taxon>
        <taxon>Stephanodiscales</taxon>
        <taxon>Stephanodiscaceae</taxon>
        <taxon>Cyclostephanos</taxon>
    </lineage>
</organism>
<dbReference type="EMBL" id="JALLPB020000357">
    <property type="protein sequence ID" value="KAL3810036.1"/>
    <property type="molecule type" value="Genomic_DNA"/>
</dbReference>
<comment type="caution">
    <text evidence="3">The sequence shown here is derived from an EMBL/GenBank/DDBJ whole genome shotgun (WGS) entry which is preliminary data.</text>
</comment>
<name>A0ABD3RCT4_9STRA</name>
<protein>
    <submittedName>
        <fullName evidence="3">Uncharacterized protein</fullName>
    </submittedName>
</protein>
<evidence type="ECO:0000313" key="4">
    <source>
        <dbReference type="Proteomes" id="UP001530377"/>
    </source>
</evidence>
<dbReference type="Proteomes" id="UP001530377">
    <property type="component" value="Unassembled WGS sequence"/>
</dbReference>
<feature type="chain" id="PRO_5044724974" evidence="1">
    <location>
        <begin position="22"/>
        <end position="198"/>
    </location>
</feature>
<gene>
    <name evidence="2" type="ORF">ACHAXA_000205</name>
    <name evidence="3" type="ORF">ACHAXA_006828</name>
</gene>
<proteinExistence type="predicted"/>
<dbReference type="EMBL" id="JALLPB020000300">
    <property type="protein sequence ID" value="KAL3810798.1"/>
    <property type="molecule type" value="Genomic_DNA"/>
</dbReference>
<accession>A0ABD3RCT4</accession>
<feature type="signal peptide" evidence="1">
    <location>
        <begin position="1"/>
        <end position="21"/>
    </location>
</feature>
<evidence type="ECO:0000256" key="1">
    <source>
        <dbReference type="SAM" id="SignalP"/>
    </source>
</evidence>
<keyword evidence="1" id="KW-0732">Signal</keyword>
<dbReference type="AlphaFoldDB" id="A0ABD3RCT4"/>
<keyword evidence="4" id="KW-1185">Reference proteome</keyword>
<evidence type="ECO:0000313" key="2">
    <source>
        <dbReference type="EMBL" id="KAL3810036.1"/>
    </source>
</evidence>
<reference evidence="3 4" key="1">
    <citation type="submission" date="2024-10" db="EMBL/GenBank/DDBJ databases">
        <title>Updated reference genomes for cyclostephanoid diatoms.</title>
        <authorList>
            <person name="Roberts W.R."/>
            <person name="Alverson A.J."/>
        </authorList>
    </citation>
    <scope>NUCLEOTIDE SEQUENCE [LARGE SCALE GENOMIC DNA]</scope>
    <source>
        <strain evidence="3 4">AJA228-03</strain>
    </source>
</reference>
<evidence type="ECO:0000313" key="3">
    <source>
        <dbReference type="EMBL" id="KAL3810798.1"/>
    </source>
</evidence>
<sequence>MKSSTIPSSLLLFAASFLASSSLTMTKTATTTSAFSAAAIPRTRPSSTTLSATLTKDELSTMGREEQLRLLFGREFCETNSNWDEKLALGIDPDEVLEYIGTREDLMVKFQNDIPKFTPEEAVAEVDKFLLDGEMLDLMIKYSQRKREDPGWEPKYAEEDDSPLTSIVNFVSQYAIWIVGGILVKDVVVGIMNRNAGG</sequence>